<evidence type="ECO:0000313" key="2">
    <source>
        <dbReference type="Proteomes" id="UP000768646"/>
    </source>
</evidence>
<evidence type="ECO:0000313" key="1">
    <source>
        <dbReference type="EMBL" id="KAG4305161.1"/>
    </source>
</evidence>
<dbReference type="Proteomes" id="UP000768646">
    <property type="component" value="Unassembled WGS sequence"/>
</dbReference>
<organism evidence="1 2">
    <name type="scientific">Pneumocystis oryctolagi</name>
    <dbReference type="NCBI Taxonomy" id="42067"/>
    <lineage>
        <taxon>Eukaryota</taxon>
        <taxon>Fungi</taxon>
        <taxon>Dikarya</taxon>
        <taxon>Ascomycota</taxon>
        <taxon>Taphrinomycotina</taxon>
        <taxon>Pneumocystomycetes</taxon>
        <taxon>Pneumocystaceae</taxon>
        <taxon>Pneumocystis</taxon>
    </lineage>
</organism>
<proteinExistence type="predicted"/>
<accession>A0ACB7CBP1</accession>
<sequence>MNINDSLQDILRMIVIVGGYLLLRPYLQRWVRRKQTMDYERKDKKAECEIEEEDAFVWGSACRLREKKKEINVEK</sequence>
<comment type="caution">
    <text evidence="1">The sequence shown here is derived from an EMBL/GenBank/DDBJ whole genome shotgun (WGS) entry which is preliminary data.</text>
</comment>
<reference evidence="1 2" key="1">
    <citation type="journal article" date="2021" name="Commun. Biol.">
        <title>Genomic insights into the host specific adaptation of the Pneumocystis genus.</title>
        <authorList>
            <person name="Cisse O.H."/>
            <person name="Ma L."/>
            <person name="Dekker J.P."/>
            <person name="Khil P.P."/>
            <person name="Youn J.-H."/>
            <person name="Brenchley J.M."/>
            <person name="Blair R."/>
            <person name="Pahar B."/>
            <person name="Chabe M."/>
            <person name="Van Rompay K.K.A."/>
            <person name="Keesler R."/>
            <person name="Sukura A."/>
            <person name="Hirsch V."/>
            <person name="Kutty G."/>
            <person name="Liu Y."/>
            <person name="Peng L."/>
            <person name="Chen J."/>
            <person name="Song J."/>
            <person name="Weissenbacher-Lang C."/>
            <person name="Xu J."/>
            <person name="Upham N.S."/>
            <person name="Stajich J.E."/>
            <person name="Cuomo C.A."/>
            <person name="Cushion M.T."/>
            <person name="Kovacs J.A."/>
        </authorList>
    </citation>
    <scope>NUCLEOTIDE SEQUENCE [LARGE SCALE GENOMIC DNA]</scope>
    <source>
        <strain evidence="1 2">RABM</strain>
    </source>
</reference>
<dbReference type="EMBL" id="JABTEG010000004">
    <property type="protein sequence ID" value="KAG4305161.1"/>
    <property type="molecule type" value="Genomic_DNA"/>
</dbReference>
<gene>
    <name evidence="1" type="ORF">PORY_001331</name>
</gene>
<keyword evidence="2" id="KW-1185">Reference proteome</keyword>
<protein>
    <submittedName>
        <fullName evidence="1">Uncharacterized protein</fullName>
    </submittedName>
</protein>
<name>A0ACB7CBP1_9ASCO</name>